<dbReference type="Gene3D" id="1.10.443.10">
    <property type="entry name" value="Intergrase catalytic core"/>
    <property type="match status" value="1"/>
</dbReference>
<evidence type="ECO:0000256" key="1">
    <source>
        <dbReference type="ARBA" id="ARBA00008857"/>
    </source>
</evidence>
<dbReference type="GO" id="GO:0015074">
    <property type="term" value="P:DNA integration"/>
    <property type="evidence" value="ECO:0007669"/>
    <property type="project" value="InterPro"/>
</dbReference>
<comment type="caution">
    <text evidence="5">The sequence shown here is derived from an EMBL/GenBank/DDBJ whole genome shotgun (WGS) entry which is preliminary data.</text>
</comment>
<dbReference type="Proteomes" id="UP000651085">
    <property type="component" value="Unassembled WGS sequence"/>
</dbReference>
<keyword evidence="6" id="KW-1185">Reference proteome</keyword>
<sequence>MEKDFFIFVSTLAERLKGIRDYRTADAYMSTSRSVARFAGGQMGMPALFRESLIKDYEYYLWQSGCSRNTISFYMRMLQSIYNQAVKAGHVPREESLFAGVFKGRDDTRKRAVDFDVLARLRGADLSLYRSLQACRDYFLLSFYLCGIPFVDLAFLRRADYVRGTISYRRRKTNTQIVTSVTPLAAEILERYGSKDELSFYLMPILKKKDGNDWKAYQSALRLYNKNLKSLSALLKLDVPLTSYVPRHTWATLARQVGVPVTYISSILGHSSEEMTHIYLDSIDGHILAEANRRVMDAFGKYMKVK</sequence>
<dbReference type="GO" id="GO:0003677">
    <property type="term" value="F:DNA binding"/>
    <property type="evidence" value="ECO:0007669"/>
    <property type="project" value="UniProtKB-KW"/>
</dbReference>
<organism evidence="5 6">
    <name type="scientific">Jilunia laotingensis</name>
    <dbReference type="NCBI Taxonomy" id="2763675"/>
    <lineage>
        <taxon>Bacteria</taxon>
        <taxon>Pseudomonadati</taxon>
        <taxon>Bacteroidota</taxon>
        <taxon>Bacteroidia</taxon>
        <taxon>Bacteroidales</taxon>
        <taxon>Bacteroidaceae</taxon>
        <taxon>Jilunia</taxon>
    </lineage>
</organism>
<dbReference type="InterPro" id="IPR025269">
    <property type="entry name" value="SAM-like_dom"/>
</dbReference>
<feature type="domain" description="Tyr recombinase" evidence="4">
    <location>
        <begin position="108"/>
        <end position="297"/>
    </location>
</feature>
<comment type="similarity">
    <text evidence="1">Belongs to the 'phage' integrase family.</text>
</comment>
<dbReference type="PANTHER" id="PTHR30349:SF64">
    <property type="entry name" value="PROPHAGE INTEGRASE INTD-RELATED"/>
    <property type="match status" value="1"/>
</dbReference>
<dbReference type="GO" id="GO:0006310">
    <property type="term" value="P:DNA recombination"/>
    <property type="evidence" value="ECO:0007669"/>
    <property type="project" value="UniProtKB-KW"/>
</dbReference>
<reference evidence="5" key="1">
    <citation type="submission" date="2020-08" db="EMBL/GenBank/DDBJ databases">
        <title>Genome public.</title>
        <authorList>
            <person name="Liu C."/>
            <person name="Sun Q."/>
        </authorList>
    </citation>
    <scope>NUCLEOTIDE SEQUENCE</scope>
    <source>
        <strain evidence="5">N12</strain>
    </source>
</reference>
<dbReference type="InterPro" id="IPR011010">
    <property type="entry name" value="DNA_brk_join_enz"/>
</dbReference>
<dbReference type="EMBL" id="JACRTF010000001">
    <property type="protein sequence ID" value="MBC8594293.1"/>
    <property type="molecule type" value="Genomic_DNA"/>
</dbReference>
<keyword evidence="3" id="KW-0233">DNA recombination</keyword>
<accession>A0A926F504</accession>
<evidence type="ECO:0000313" key="5">
    <source>
        <dbReference type="EMBL" id="MBC8594293.1"/>
    </source>
</evidence>
<name>A0A926F504_9BACT</name>
<dbReference type="InterPro" id="IPR002104">
    <property type="entry name" value="Integrase_catalytic"/>
</dbReference>
<dbReference type="Pfam" id="PF00589">
    <property type="entry name" value="Phage_integrase"/>
    <property type="match status" value="1"/>
</dbReference>
<dbReference type="InterPro" id="IPR013762">
    <property type="entry name" value="Integrase-like_cat_sf"/>
</dbReference>
<keyword evidence="2" id="KW-0238">DNA-binding</keyword>
<evidence type="ECO:0000256" key="2">
    <source>
        <dbReference type="ARBA" id="ARBA00023125"/>
    </source>
</evidence>
<dbReference type="PANTHER" id="PTHR30349">
    <property type="entry name" value="PHAGE INTEGRASE-RELATED"/>
    <property type="match status" value="1"/>
</dbReference>
<protein>
    <submittedName>
        <fullName evidence="5">Site-specific integrase</fullName>
    </submittedName>
</protein>
<proteinExistence type="inferred from homology"/>
<dbReference type="InterPro" id="IPR010998">
    <property type="entry name" value="Integrase_recombinase_N"/>
</dbReference>
<dbReference type="Gene3D" id="1.10.150.130">
    <property type="match status" value="1"/>
</dbReference>
<dbReference type="AlphaFoldDB" id="A0A926F504"/>
<evidence type="ECO:0000313" key="6">
    <source>
        <dbReference type="Proteomes" id="UP000651085"/>
    </source>
</evidence>
<gene>
    <name evidence="5" type="ORF">H8744_13770</name>
</gene>
<dbReference type="SUPFAM" id="SSF56349">
    <property type="entry name" value="DNA breaking-rejoining enzymes"/>
    <property type="match status" value="1"/>
</dbReference>
<dbReference type="PROSITE" id="PS51898">
    <property type="entry name" value="TYR_RECOMBINASE"/>
    <property type="match status" value="1"/>
</dbReference>
<evidence type="ECO:0000256" key="3">
    <source>
        <dbReference type="ARBA" id="ARBA00023172"/>
    </source>
</evidence>
<evidence type="ECO:0000259" key="4">
    <source>
        <dbReference type="PROSITE" id="PS51898"/>
    </source>
</evidence>
<dbReference type="InterPro" id="IPR050090">
    <property type="entry name" value="Tyrosine_recombinase_XerCD"/>
</dbReference>
<dbReference type="RefSeq" id="WP_262435388.1">
    <property type="nucleotide sequence ID" value="NZ_JACRTF010000001.1"/>
</dbReference>
<dbReference type="Pfam" id="PF13102">
    <property type="entry name" value="Phage_int_SAM_5"/>
    <property type="match status" value="1"/>
</dbReference>